<sequence>MSDNARMADVVCAIAQLGYASGKSGIEIAEGWIVPHVEALLAVREARAKNPAAFPGYGEGTVEETARRIIARLLDAVWRPPDGECLDLPEAPGA</sequence>
<dbReference type="Proteomes" id="UP000006854">
    <property type="component" value="Chromosome"/>
</dbReference>
<dbReference type="KEGG" id="sve:SVEN_2091"/>
<gene>
    <name evidence="1" type="ordered locus">SVEN_2091</name>
</gene>
<dbReference type="OrthoDB" id="4247548at2"/>
<dbReference type="AlphaFoldDB" id="F2RKY8"/>
<name>F2RKY8_STRVP</name>
<organism evidence="1 2">
    <name type="scientific">Streptomyces venezuelae (strain ATCC 10712 / CBS 650.69 / DSM 40230 / JCM 4526 / NBRC 13096 / PD 04745)</name>
    <dbReference type="NCBI Taxonomy" id="953739"/>
    <lineage>
        <taxon>Bacteria</taxon>
        <taxon>Bacillati</taxon>
        <taxon>Actinomycetota</taxon>
        <taxon>Actinomycetes</taxon>
        <taxon>Kitasatosporales</taxon>
        <taxon>Streptomycetaceae</taxon>
        <taxon>Streptomyces</taxon>
    </lineage>
</organism>
<reference evidence="1 2" key="1">
    <citation type="journal article" date="2011" name="BMC Genomics">
        <title>Genome-wide analysis of the role of GlnR in Streptomyces venezuelae provides new insights into global nitrogen regulation in actinomycetes.</title>
        <authorList>
            <person name="Pullan S.T."/>
            <person name="Bibb M.J."/>
            <person name="Merrick M."/>
        </authorList>
    </citation>
    <scope>NUCLEOTIDE SEQUENCE [LARGE SCALE GENOMIC DNA]</scope>
    <source>
        <strain evidence="2">ATCC 10712 / CBS 650.69 / DSM 40230 / JCM 4526 / NBRC 13096 / PD 04745</strain>
    </source>
</reference>
<dbReference type="GeneID" id="51862664"/>
<proteinExistence type="predicted"/>
<dbReference type="HOGENOM" id="CLU_2385013_0_0_11"/>
<dbReference type="eggNOG" id="ENOG50322VU">
    <property type="taxonomic scope" value="Bacteria"/>
</dbReference>
<evidence type="ECO:0000313" key="2">
    <source>
        <dbReference type="Proteomes" id="UP000006854"/>
    </source>
</evidence>
<evidence type="ECO:0000313" key="1">
    <source>
        <dbReference type="EMBL" id="CCA55377.1"/>
    </source>
</evidence>
<dbReference type="RefSeq" id="WP_015033295.1">
    <property type="nucleotide sequence ID" value="NC_018750.1"/>
</dbReference>
<protein>
    <submittedName>
        <fullName evidence="1">Uncharacterized protein</fullName>
    </submittedName>
</protein>
<dbReference type="EMBL" id="FR845719">
    <property type="protein sequence ID" value="CCA55377.1"/>
    <property type="molecule type" value="Genomic_DNA"/>
</dbReference>
<keyword evidence="2" id="KW-1185">Reference proteome</keyword>
<dbReference type="PATRIC" id="fig|953739.5.peg.4251"/>
<accession>F2RKY8</accession>
<dbReference type="STRING" id="953739.SVEN_2091"/>